<protein>
    <submittedName>
        <fullName evidence="1">Uncharacterized protein</fullName>
    </submittedName>
</protein>
<dbReference type="Proteomes" id="UP000805193">
    <property type="component" value="Unassembled WGS sequence"/>
</dbReference>
<comment type="caution">
    <text evidence="1">The sequence shown here is derived from an EMBL/GenBank/DDBJ whole genome shotgun (WGS) entry which is preliminary data.</text>
</comment>
<proteinExistence type="predicted"/>
<accession>A0AC60NTB7</accession>
<dbReference type="EMBL" id="JABSTQ010011535">
    <property type="protein sequence ID" value="KAG0410324.1"/>
    <property type="molecule type" value="Genomic_DNA"/>
</dbReference>
<feature type="non-terminal residue" evidence="1">
    <location>
        <position position="1"/>
    </location>
</feature>
<gene>
    <name evidence="1" type="ORF">HPB47_012562</name>
</gene>
<sequence length="1712" mass="189109">TLKPESLTCGLLCLLVVMSHQNIEVLPEPSIQALMKHKHRLVASLEELAGQHSVVPLLKALLAQRMALVLEAAEDGSGRRKIATLKELIQLALSLDGLAEFVIGCFFETYVNARVDGETGEVRKEAAFNEDAVLDVLKILRQRSPEQVDSCLERFLSSERDGVRRAVQALMKTSVFGSEHALVGGTGEALFLALNNPSRRQRAMATEELVAMIRQGKDLDRKFVVDSLRNRLGDTEPEVVQATLKLGKELCAFVGHDRVLDVLERILFDTAERSKKWRALRAQALQFACNDLQEFLDEAQILRVVLPHLAPAEDGEVPLAAVVLSSKLAQRFPLFKPLVANSKIKQALDRGDAAEFIDLALSQLGEAIQRVDDPISLIKSLEDSCFSTSPAPQLRCICGHLVNALLAASSGDDSDRFHTALHFYRRLLAEKGDSADAESMSAAIREGKVPLKTVCAGLKLILTKLPPVELLGESPAWSLKYEGSSAERIGLLSDLFKTVADQSTRKGGRRTAFRGLLRYFLNTHLPSLRHQMNFLSGLWNRHLTATTAPDSPDERAQSLALAVAVQLVQASADEKQEKHDWMISEKSLVFLSMLLSPLSPTFEIRRLAVSLIEKALEVSPKTRSGLYSLASNIVDQSAEVATDSEQLALLVAKWQRGLKKPNSLLALLNHSEVPTSLKLGILQLVVQVGTKESLESAVRAVSEVLDEDDRDVAPPLSAAKSDLVRACLSKYAEANQVGRLADVEGAVETLERALRCPRLCQGCEPVSTIALRVVSKELVLKLSKEKQSALLEILLDLAQEASEAQHSAVLKALRKVCSLGGLLVGPLQQTQTEQRSTATTVREAKKMRLSEAPEESDPTQSASWRRILILLEVVQSRKSIDEVQLLVGPLYGLLKRSLELGSSPSAEYLRQCVLTSLRAHSLSAPRKELASLVKCLRVSQNAQTHQLVLSLLNLSAREFPEDVLHHVTSVFTFMGMNLLRQDDNYSFQVVMQTVETVVPALLQACGREATASDEAVASVTRVFVDAFGDIPEHRRLPLFAKLASTLGAADHLWILAAQMAGHHSAAAHILDFGLALCTQFDVAIEVSTCTRLLQFAAGLPSSKDEPNLHPSHAEVFDVRRRTDKELQKFRLAVVTFVANLLGSPNFLGQVAELQRKGDGSAEPLYGDCLSTCLQSVQQTSRWTSVHSRSPCLRSWQTLLARLHDIVHKVNGLLPSGQFVSMVRSLMKHELASIRRSAMEMLNAKLSAKGYFTPDDTAALLELVRPLSRVALGKGVQPEESSDGGPSAEDVALNRQTALLSLKLLLRMLGPDHHAEFAKVYDVVVELLGAEDLNSVLRSSALLCLAELCHSMPTATIVHFGRLIPLFLDVLQDRDRPELVTLAVVTALHRLVESLSPFLSAYLTVIIVEVAVGHLMTILNHLISSVEKPDLKGHLPQLQELVIKLLSYRMNHTELPAKEVDAVEDNVVGVVTSLSFKLSEVTFRPFFYRIFNWVTVPEDDRLKDRVLTFYHLTERLSETLKSLFVLFASVFTKHAADVLAETNSSKTEETFFEDESKCCQLLKHLLGTLTNCFKHGGQGFLIRERSAVFLKPLIDQLENVLGGEEVCRERAEETLVPCLAYFAAGCDDSSRKEWHQKLLCQMRHSSTKVRHVTLLAFREAVRKLGDDYLVLLPEAVPFLAELMEDESTEVEQLCQEVILEVEQILGEPLMKYF</sequence>
<reference evidence="1 2" key="1">
    <citation type="journal article" date="2020" name="Cell">
        <title>Large-Scale Comparative Analyses of Tick Genomes Elucidate Their Genetic Diversity and Vector Capacities.</title>
        <authorList>
            <consortium name="Tick Genome and Microbiome Consortium (TIGMIC)"/>
            <person name="Jia N."/>
            <person name="Wang J."/>
            <person name="Shi W."/>
            <person name="Du L."/>
            <person name="Sun Y."/>
            <person name="Zhan W."/>
            <person name="Jiang J.F."/>
            <person name="Wang Q."/>
            <person name="Zhang B."/>
            <person name="Ji P."/>
            <person name="Bell-Sakyi L."/>
            <person name="Cui X.M."/>
            <person name="Yuan T.T."/>
            <person name="Jiang B.G."/>
            <person name="Yang W.F."/>
            <person name="Lam T.T."/>
            <person name="Chang Q.C."/>
            <person name="Ding S.J."/>
            <person name="Wang X.J."/>
            <person name="Zhu J.G."/>
            <person name="Ruan X.D."/>
            <person name="Zhao L."/>
            <person name="Wei J.T."/>
            <person name="Ye R.Z."/>
            <person name="Que T.C."/>
            <person name="Du C.H."/>
            <person name="Zhou Y.H."/>
            <person name="Cheng J.X."/>
            <person name="Dai P.F."/>
            <person name="Guo W.B."/>
            <person name="Han X.H."/>
            <person name="Huang E.J."/>
            <person name="Li L.F."/>
            <person name="Wei W."/>
            <person name="Gao Y.C."/>
            <person name="Liu J.Z."/>
            <person name="Shao H.Z."/>
            <person name="Wang X."/>
            <person name="Wang C.C."/>
            <person name="Yang T.C."/>
            <person name="Huo Q.B."/>
            <person name="Li W."/>
            <person name="Chen H.Y."/>
            <person name="Chen S.E."/>
            <person name="Zhou L.G."/>
            <person name="Ni X.B."/>
            <person name="Tian J.H."/>
            <person name="Sheng Y."/>
            <person name="Liu T."/>
            <person name="Pan Y.S."/>
            <person name="Xia L.Y."/>
            <person name="Li J."/>
            <person name="Zhao F."/>
            <person name="Cao W.C."/>
        </authorList>
    </citation>
    <scope>NUCLEOTIDE SEQUENCE [LARGE SCALE GENOMIC DNA]</scope>
    <source>
        <strain evidence="1">Iper-2018</strain>
    </source>
</reference>
<keyword evidence="2" id="KW-1185">Reference proteome</keyword>
<organism evidence="1 2">
    <name type="scientific">Ixodes persulcatus</name>
    <name type="common">Taiga tick</name>
    <dbReference type="NCBI Taxonomy" id="34615"/>
    <lineage>
        <taxon>Eukaryota</taxon>
        <taxon>Metazoa</taxon>
        <taxon>Ecdysozoa</taxon>
        <taxon>Arthropoda</taxon>
        <taxon>Chelicerata</taxon>
        <taxon>Arachnida</taxon>
        <taxon>Acari</taxon>
        <taxon>Parasitiformes</taxon>
        <taxon>Ixodida</taxon>
        <taxon>Ixodoidea</taxon>
        <taxon>Ixodidae</taxon>
        <taxon>Ixodinae</taxon>
        <taxon>Ixodes</taxon>
    </lineage>
</organism>
<name>A0AC60NTB7_IXOPE</name>
<evidence type="ECO:0000313" key="1">
    <source>
        <dbReference type="EMBL" id="KAG0410324.1"/>
    </source>
</evidence>
<evidence type="ECO:0000313" key="2">
    <source>
        <dbReference type="Proteomes" id="UP000805193"/>
    </source>
</evidence>